<dbReference type="EMBL" id="JAQQWL010000002">
    <property type="protein sequence ID" value="KAK8086403.1"/>
    <property type="molecule type" value="Genomic_DNA"/>
</dbReference>
<reference evidence="1 2" key="1">
    <citation type="submission" date="2023-01" db="EMBL/GenBank/DDBJ databases">
        <title>Analysis of 21 Apiospora genomes using comparative genomics revels a genus with tremendous synthesis potential of carbohydrate active enzymes and secondary metabolites.</title>
        <authorList>
            <person name="Sorensen T."/>
        </authorList>
    </citation>
    <scope>NUCLEOTIDE SEQUENCE [LARGE SCALE GENOMIC DNA]</scope>
    <source>
        <strain evidence="1 2">CBS 135458</strain>
    </source>
</reference>
<dbReference type="RefSeq" id="XP_066720927.1">
    <property type="nucleotide sequence ID" value="XM_066852786.1"/>
</dbReference>
<accession>A0ABR1WTB4</accession>
<dbReference type="Proteomes" id="UP001480595">
    <property type="component" value="Unassembled WGS sequence"/>
</dbReference>
<sequence>MALDTAFVGPEAPNISTLGTILPDEEYEASFNAMNAMVQMAFNWINWPLFRTENGRMGLAPPAIAEGDLDLATQMDTPKVSL</sequence>
<proteinExistence type="predicted"/>
<gene>
    <name evidence="1" type="ORF">PG994_001377</name>
</gene>
<dbReference type="GeneID" id="92085849"/>
<keyword evidence="2" id="KW-1185">Reference proteome</keyword>
<evidence type="ECO:0000313" key="2">
    <source>
        <dbReference type="Proteomes" id="UP001480595"/>
    </source>
</evidence>
<name>A0ABR1WTB4_9PEZI</name>
<organism evidence="1 2">
    <name type="scientific">Apiospora phragmitis</name>
    <dbReference type="NCBI Taxonomy" id="2905665"/>
    <lineage>
        <taxon>Eukaryota</taxon>
        <taxon>Fungi</taxon>
        <taxon>Dikarya</taxon>
        <taxon>Ascomycota</taxon>
        <taxon>Pezizomycotina</taxon>
        <taxon>Sordariomycetes</taxon>
        <taxon>Xylariomycetidae</taxon>
        <taxon>Amphisphaeriales</taxon>
        <taxon>Apiosporaceae</taxon>
        <taxon>Apiospora</taxon>
    </lineage>
</organism>
<protein>
    <submittedName>
        <fullName evidence="1">Uncharacterized protein</fullName>
    </submittedName>
</protein>
<comment type="caution">
    <text evidence="1">The sequence shown here is derived from an EMBL/GenBank/DDBJ whole genome shotgun (WGS) entry which is preliminary data.</text>
</comment>
<evidence type="ECO:0000313" key="1">
    <source>
        <dbReference type="EMBL" id="KAK8086403.1"/>
    </source>
</evidence>